<dbReference type="AlphaFoldDB" id="A0A9R1XUN0"/>
<protein>
    <submittedName>
        <fullName evidence="1">Uncharacterized protein</fullName>
    </submittedName>
</protein>
<proteinExistence type="predicted"/>
<dbReference type="Proteomes" id="UP000235145">
    <property type="component" value="Unassembled WGS sequence"/>
</dbReference>
<gene>
    <name evidence="1" type="ORF">LSAT_V11C100033820</name>
</gene>
<organism evidence="1 2">
    <name type="scientific">Lactuca sativa</name>
    <name type="common">Garden lettuce</name>
    <dbReference type="NCBI Taxonomy" id="4236"/>
    <lineage>
        <taxon>Eukaryota</taxon>
        <taxon>Viridiplantae</taxon>
        <taxon>Streptophyta</taxon>
        <taxon>Embryophyta</taxon>
        <taxon>Tracheophyta</taxon>
        <taxon>Spermatophyta</taxon>
        <taxon>Magnoliopsida</taxon>
        <taxon>eudicotyledons</taxon>
        <taxon>Gunneridae</taxon>
        <taxon>Pentapetalae</taxon>
        <taxon>asterids</taxon>
        <taxon>campanulids</taxon>
        <taxon>Asterales</taxon>
        <taxon>Asteraceae</taxon>
        <taxon>Cichorioideae</taxon>
        <taxon>Cichorieae</taxon>
        <taxon>Lactucinae</taxon>
        <taxon>Lactuca</taxon>
    </lineage>
</organism>
<comment type="caution">
    <text evidence="1">The sequence shown here is derived from an EMBL/GenBank/DDBJ whole genome shotgun (WGS) entry which is preliminary data.</text>
</comment>
<reference evidence="1 2" key="1">
    <citation type="journal article" date="2017" name="Nat. Commun.">
        <title>Genome assembly with in vitro proximity ligation data and whole-genome triplication in lettuce.</title>
        <authorList>
            <person name="Reyes-Chin-Wo S."/>
            <person name="Wang Z."/>
            <person name="Yang X."/>
            <person name="Kozik A."/>
            <person name="Arikit S."/>
            <person name="Song C."/>
            <person name="Xia L."/>
            <person name="Froenicke L."/>
            <person name="Lavelle D.O."/>
            <person name="Truco M.J."/>
            <person name="Xia R."/>
            <person name="Zhu S."/>
            <person name="Xu C."/>
            <person name="Xu H."/>
            <person name="Xu X."/>
            <person name="Cox K."/>
            <person name="Korf I."/>
            <person name="Meyers B.C."/>
            <person name="Michelmore R.W."/>
        </authorList>
    </citation>
    <scope>NUCLEOTIDE SEQUENCE [LARGE SCALE GENOMIC DNA]</scope>
    <source>
        <strain evidence="2">cv. Salinas</strain>
        <tissue evidence="1">Seedlings</tissue>
    </source>
</reference>
<accession>A0A9R1XUN0</accession>
<sequence>MCAPSKAIIPGLLRTITKLKSQHTRLKCYMLCSWMLFVFVLVYKNNVRHVLQQIVNGNYIWYVHFDHSIFVCGLHIINDDCMFCLKGNIGQVLQHEIIHENNIKTLNIT</sequence>
<evidence type="ECO:0000313" key="1">
    <source>
        <dbReference type="EMBL" id="KAJ0228175.1"/>
    </source>
</evidence>
<keyword evidence="2" id="KW-1185">Reference proteome</keyword>
<dbReference type="EMBL" id="NBSK02000001">
    <property type="protein sequence ID" value="KAJ0228175.1"/>
    <property type="molecule type" value="Genomic_DNA"/>
</dbReference>
<name>A0A9R1XUN0_LACSA</name>
<evidence type="ECO:0000313" key="2">
    <source>
        <dbReference type="Proteomes" id="UP000235145"/>
    </source>
</evidence>